<gene>
    <name evidence="2" type="ORF">PG993_000768</name>
</gene>
<proteinExistence type="predicted"/>
<sequence length="430" mass="47026">MASYNNHAASGQQSSPDQLVYDPSIWQAPQAPIAPSGSGNVAFVGSGNHPPVDHHNGVGVNYQEPNGSNNWHPNPGASNVADFTGQHYATTGNWAPSPGQHPNPPGQYHPTSVRTLAPPPGLGYPVNQRPQGQNGYTSMSEHPQPMGFVDQHRPHQEFVDPGHQTMQTTVQHPQPAGFHNRAAANNAIARPRPANQRAAFPPARVQFQAGPDRASHPNDGVELDPNFQFSANYRGSRQSRLNFSANVDDGANCSLFVRGLPPTCTPNMLLRQIRGCGTKVWALHINAPDARNPRHCAAKLVFFQRCGVDWVYDQIEAGTFCIADARGREYFPNAVYNNIKSAPMDPTIPSSRVVVVVGPASIVIVDALNQFFRANFRFEVDDVFVTHDQDGWRALEFHFSSTRCQAENAMQELERLQAMGPREGPETSAL</sequence>
<keyword evidence="3" id="KW-1185">Reference proteome</keyword>
<feature type="region of interest" description="Disordered" evidence="1">
    <location>
        <begin position="90"/>
        <end position="120"/>
    </location>
</feature>
<dbReference type="EMBL" id="JAQQWK010000001">
    <property type="protein sequence ID" value="KAK8055541.1"/>
    <property type="molecule type" value="Genomic_DNA"/>
</dbReference>
<comment type="caution">
    <text evidence="2">The sequence shown here is derived from an EMBL/GenBank/DDBJ whole genome shotgun (WGS) entry which is preliminary data.</text>
</comment>
<evidence type="ECO:0000256" key="1">
    <source>
        <dbReference type="SAM" id="MobiDB-lite"/>
    </source>
</evidence>
<organism evidence="2 3">
    <name type="scientific">Apiospora rasikravindrae</name>
    <dbReference type="NCBI Taxonomy" id="990691"/>
    <lineage>
        <taxon>Eukaryota</taxon>
        <taxon>Fungi</taxon>
        <taxon>Dikarya</taxon>
        <taxon>Ascomycota</taxon>
        <taxon>Pezizomycotina</taxon>
        <taxon>Sordariomycetes</taxon>
        <taxon>Xylariomycetidae</taxon>
        <taxon>Amphisphaeriales</taxon>
        <taxon>Apiosporaceae</taxon>
        <taxon>Apiospora</taxon>
    </lineage>
</organism>
<reference evidence="2 3" key="1">
    <citation type="submission" date="2023-01" db="EMBL/GenBank/DDBJ databases">
        <title>Analysis of 21 Apiospora genomes using comparative genomics revels a genus with tremendous synthesis potential of carbohydrate active enzymes and secondary metabolites.</title>
        <authorList>
            <person name="Sorensen T."/>
        </authorList>
    </citation>
    <scope>NUCLEOTIDE SEQUENCE [LARGE SCALE GENOMIC DNA]</scope>
    <source>
        <strain evidence="2 3">CBS 33761</strain>
    </source>
</reference>
<evidence type="ECO:0000313" key="3">
    <source>
        <dbReference type="Proteomes" id="UP001444661"/>
    </source>
</evidence>
<evidence type="ECO:0008006" key="4">
    <source>
        <dbReference type="Google" id="ProtNLM"/>
    </source>
</evidence>
<evidence type="ECO:0000313" key="2">
    <source>
        <dbReference type="EMBL" id="KAK8055541.1"/>
    </source>
</evidence>
<protein>
    <recommendedName>
        <fullName evidence="4">RRM domain-containing protein</fullName>
    </recommendedName>
</protein>
<name>A0ABR1U9H8_9PEZI</name>
<accession>A0ABR1U9H8</accession>
<dbReference type="Proteomes" id="UP001444661">
    <property type="component" value="Unassembled WGS sequence"/>
</dbReference>